<dbReference type="SUPFAM" id="SSF69318">
    <property type="entry name" value="Integrin alpha N-terminal domain"/>
    <property type="match status" value="3"/>
</dbReference>
<name>A0A3N4MC56_9BACT</name>
<dbReference type="Gene3D" id="2.130.10.130">
    <property type="entry name" value="Integrin alpha, N-terminal"/>
    <property type="match status" value="2"/>
</dbReference>
<dbReference type="EMBL" id="RMBX01000005">
    <property type="protein sequence ID" value="RPD41261.1"/>
    <property type="molecule type" value="Genomic_DNA"/>
</dbReference>
<evidence type="ECO:0000256" key="1">
    <source>
        <dbReference type="ARBA" id="ARBA00022729"/>
    </source>
</evidence>
<dbReference type="InterPro" id="IPR028994">
    <property type="entry name" value="Integrin_alpha_N"/>
</dbReference>
<dbReference type="AlphaFoldDB" id="A0A3N4MC56"/>
<proteinExistence type="predicted"/>
<dbReference type="Pfam" id="PF13517">
    <property type="entry name" value="FG-GAP_3"/>
    <property type="match status" value="1"/>
</dbReference>
<organism evidence="2 3">
    <name type="scientific">Chitinophaga barathri</name>
    <dbReference type="NCBI Taxonomy" id="1647451"/>
    <lineage>
        <taxon>Bacteria</taxon>
        <taxon>Pseudomonadati</taxon>
        <taxon>Bacteroidota</taxon>
        <taxon>Chitinophagia</taxon>
        <taxon>Chitinophagales</taxon>
        <taxon>Chitinophagaceae</taxon>
        <taxon>Chitinophaga</taxon>
    </lineage>
</organism>
<evidence type="ECO:0000313" key="2">
    <source>
        <dbReference type="EMBL" id="RPD41261.1"/>
    </source>
</evidence>
<evidence type="ECO:0000313" key="3">
    <source>
        <dbReference type="Proteomes" id="UP000279089"/>
    </source>
</evidence>
<protein>
    <submittedName>
        <fullName evidence="2">VCBS repeat-containing protein</fullName>
    </submittedName>
</protein>
<sequence length="691" mass="76241">MGYYRTMIANIKPIFAIALVAVVMDLQAQEIIPKPFVFGHNGDIPLAASVIGASDFLFMDWDGDGDNDMMTTSGGSVKLIENIGSKKKPRFNNVFIHNQVVLKDSRVGRFFSMILHSGVKAQQGFPSFIAFERHNQISDPGKKQLALHMFIPLRLQGKTEWKVMQAFGPDGKPVQNFLDCWVSPTIDIADLNGDGKDDLIVGSSHPRAAQPSLKFAAGYNNPQESWNPYASRLYIMYNRSTADSLIFDNPLLIEADGSPVSPFGFPYPIAFDMDKDGLTDLVVGQHKPGLMYFRNAGTKTQPKFTNAGLIADAHKKPISSILAIHPRFADLDGDGRQELLASTYFGCVDNILRFKPKNGGWEEQGPLMMASDKNTPLMPQGIGTIEPIDWDGDGDTDLVVGSEPAAPKVIINKGNNAHPVWEVPAPLKFTDGSKLEYYSIDYGLGSVWGPMEWYMERVLPRLADWDGDGIRDMLTGSMGLRQLFLKGRMIKGELRFEKPVVFKVEEKPLAAGQRVQPAVLDLNTDGHPDLIALDDQNILTCWPGKGTDELGQPQVFLGHDGKPLQIKTRILDIGHGRSSFTMTDWGLDGKPDLLIYYAFDRKRGGIFYYRASGKPMQFEKPVKFSNLLSFHNGGIALSDWDGDGYLDIFTGGDGGHLGRSAVPRGKLFLFSGKELPIPPAARKSGPMTVKK</sequence>
<gene>
    <name evidence="2" type="ORF">EG028_11325</name>
</gene>
<dbReference type="InterPro" id="IPR013517">
    <property type="entry name" value="FG-GAP"/>
</dbReference>
<dbReference type="Proteomes" id="UP000279089">
    <property type="component" value="Unassembled WGS sequence"/>
</dbReference>
<keyword evidence="3" id="KW-1185">Reference proteome</keyword>
<dbReference type="PANTHER" id="PTHR44103:SF1">
    <property type="entry name" value="PROPROTEIN CONVERTASE P"/>
    <property type="match status" value="1"/>
</dbReference>
<accession>A0A3N4MC56</accession>
<comment type="caution">
    <text evidence="2">The sequence shown here is derived from an EMBL/GenBank/DDBJ whole genome shotgun (WGS) entry which is preliminary data.</text>
</comment>
<dbReference type="OrthoDB" id="606985at2"/>
<reference evidence="3" key="1">
    <citation type="submission" date="2018-11" db="EMBL/GenBank/DDBJ databases">
        <title>Chitinophaga lutea sp.nov., isolate from arsenic contaminated soil.</title>
        <authorList>
            <person name="Zong Y."/>
        </authorList>
    </citation>
    <scope>NUCLEOTIDE SEQUENCE [LARGE SCALE GENOMIC DNA]</scope>
    <source>
        <strain evidence="3">YLT18</strain>
    </source>
</reference>
<keyword evidence="1" id="KW-0732">Signal</keyword>
<dbReference type="PANTHER" id="PTHR44103">
    <property type="entry name" value="PROPROTEIN CONVERTASE P"/>
    <property type="match status" value="1"/>
</dbReference>